<accession>A0AAQ4EBE3</accession>
<protein>
    <recommendedName>
        <fullName evidence="2">WAP domain-containing protein</fullName>
    </recommendedName>
</protein>
<dbReference type="GO" id="GO:0005576">
    <property type="term" value="C:extracellular region"/>
    <property type="evidence" value="ECO:0007669"/>
    <property type="project" value="InterPro"/>
</dbReference>
<evidence type="ECO:0000313" key="3">
    <source>
        <dbReference type="EMBL" id="KAK8771960.1"/>
    </source>
</evidence>
<feature type="chain" id="PRO_5042896665" description="WAP domain-containing protein" evidence="1">
    <location>
        <begin position="19"/>
        <end position="114"/>
    </location>
</feature>
<reference evidence="3 4" key="1">
    <citation type="journal article" date="2023" name="Arcadia Sci">
        <title>De novo assembly of a long-read Amblyomma americanum tick genome.</title>
        <authorList>
            <person name="Chou S."/>
            <person name="Poskanzer K.E."/>
            <person name="Rollins M."/>
            <person name="Thuy-Boun P.S."/>
        </authorList>
    </citation>
    <scope>NUCLEOTIDE SEQUENCE [LARGE SCALE GENOMIC DNA]</scope>
    <source>
        <strain evidence="3">F_SG_1</strain>
        <tissue evidence="3">Salivary glands</tissue>
    </source>
</reference>
<feature type="signal peptide" evidence="1">
    <location>
        <begin position="1"/>
        <end position="18"/>
    </location>
</feature>
<gene>
    <name evidence="3" type="ORF">V5799_024798</name>
</gene>
<dbReference type="AlphaFoldDB" id="A0AAQ4EBE3"/>
<dbReference type="Pfam" id="PF00095">
    <property type="entry name" value="WAP"/>
    <property type="match status" value="1"/>
</dbReference>
<feature type="domain" description="WAP" evidence="2">
    <location>
        <begin position="66"/>
        <end position="111"/>
    </location>
</feature>
<evidence type="ECO:0000256" key="1">
    <source>
        <dbReference type="SAM" id="SignalP"/>
    </source>
</evidence>
<comment type="caution">
    <text evidence="3">The sequence shown here is derived from an EMBL/GenBank/DDBJ whole genome shotgun (WGS) entry which is preliminary data.</text>
</comment>
<organism evidence="3 4">
    <name type="scientific">Amblyomma americanum</name>
    <name type="common">Lone star tick</name>
    <dbReference type="NCBI Taxonomy" id="6943"/>
    <lineage>
        <taxon>Eukaryota</taxon>
        <taxon>Metazoa</taxon>
        <taxon>Ecdysozoa</taxon>
        <taxon>Arthropoda</taxon>
        <taxon>Chelicerata</taxon>
        <taxon>Arachnida</taxon>
        <taxon>Acari</taxon>
        <taxon>Parasitiformes</taxon>
        <taxon>Ixodida</taxon>
        <taxon>Ixodoidea</taxon>
        <taxon>Ixodidae</taxon>
        <taxon>Amblyomminae</taxon>
        <taxon>Amblyomma</taxon>
    </lineage>
</organism>
<keyword evidence="4" id="KW-1185">Reference proteome</keyword>
<dbReference type="InterPro" id="IPR008197">
    <property type="entry name" value="WAP_dom"/>
</dbReference>
<evidence type="ECO:0000313" key="4">
    <source>
        <dbReference type="Proteomes" id="UP001321473"/>
    </source>
</evidence>
<dbReference type="GO" id="GO:0030414">
    <property type="term" value="F:peptidase inhibitor activity"/>
    <property type="evidence" value="ECO:0007669"/>
    <property type="project" value="InterPro"/>
</dbReference>
<evidence type="ECO:0000259" key="2">
    <source>
        <dbReference type="Pfam" id="PF00095"/>
    </source>
</evidence>
<dbReference type="EMBL" id="JARKHS020019048">
    <property type="protein sequence ID" value="KAK8771960.1"/>
    <property type="molecule type" value="Genomic_DNA"/>
</dbReference>
<name>A0AAQ4EBE3_AMBAM</name>
<dbReference type="Proteomes" id="UP001321473">
    <property type="component" value="Unassembled WGS sequence"/>
</dbReference>
<proteinExistence type="predicted"/>
<keyword evidence="1" id="KW-0732">Signal</keyword>
<sequence>MGLALVFVIAVSATLTLAQSGRAVDLECVQRFRVCEQECVAEAETSKQMARCTRDCERKHNCNQPSCPQDYDESKCLLQTPFLKTCYVDAMCPEGSRCCATGDEACGWRCTRLY</sequence>